<dbReference type="PANTHER" id="PTHR38831:SF1">
    <property type="entry name" value="TYPE II SECRETION SYSTEM PROTEIN K-RELATED"/>
    <property type="match status" value="1"/>
</dbReference>
<keyword evidence="7" id="KW-0653">Protein transport</keyword>
<evidence type="ECO:0000313" key="13">
    <source>
        <dbReference type="EMBL" id="ODC04886.1"/>
    </source>
</evidence>
<evidence type="ECO:0000256" key="6">
    <source>
        <dbReference type="ARBA" id="ARBA00022692"/>
    </source>
</evidence>
<dbReference type="SUPFAM" id="SSF158544">
    <property type="entry name" value="GspK insert domain-like"/>
    <property type="match status" value="2"/>
</dbReference>
<evidence type="ECO:0000256" key="7">
    <source>
        <dbReference type="ARBA" id="ARBA00022927"/>
    </source>
</evidence>
<keyword evidence="14" id="KW-1185">Reference proteome</keyword>
<evidence type="ECO:0000256" key="5">
    <source>
        <dbReference type="ARBA" id="ARBA00022519"/>
    </source>
</evidence>
<dbReference type="AlphaFoldDB" id="A0A1E2VDJ0"/>
<gene>
    <name evidence="13" type="ORF">BFW38_16455</name>
</gene>
<feature type="compositionally biased region" description="Polar residues" evidence="10">
    <location>
        <begin position="1"/>
        <end position="10"/>
    </location>
</feature>
<dbReference type="GO" id="GO:0009306">
    <property type="term" value="P:protein secretion"/>
    <property type="evidence" value="ECO:0007669"/>
    <property type="project" value="InterPro"/>
</dbReference>
<evidence type="ECO:0000256" key="10">
    <source>
        <dbReference type="SAM" id="MobiDB-lite"/>
    </source>
</evidence>
<keyword evidence="9 11" id="KW-0472">Membrane</keyword>
<comment type="similarity">
    <text evidence="2">Belongs to the GSP K family.</text>
</comment>
<dbReference type="STRING" id="197479.BFW38_16455"/>
<keyword evidence="4" id="KW-1003">Cell membrane</keyword>
<protein>
    <submittedName>
        <fullName evidence="13">General secretion pathway protein GspK</fullName>
    </submittedName>
</protein>
<feature type="domain" description="T2SS protein K first SAM-like" evidence="12">
    <location>
        <begin position="122"/>
        <end position="227"/>
    </location>
</feature>
<evidence type="ECO:0000256" key="4">
    <source>
        <dbReference type="ARBA" id="ARBA00022475"/>
    </source>
</evidence>
<evidence type="ECO:0000256" key="3">
    <source>
        <dbReference type="ARBA" id="ARBA00022448"/>
    </source>
</evidence>
<dbReference type="RefSeq" id="WP_068999870.1">
    <property type="nucleotide sequence ID" value="NZ_MDTQ01000001.1"/>
</dbReference>
<dbReference type="Gene3D" id="3.30.1300.30">
    <property type="entry name" value="GSPII I/J protein-like"/>
    <property type="match status" value="1"/>
</dbReference>
<evidence type="ECO:0000256" key="9">
    <source>
        <dbReference type="ARBA" id="ARBA00023136"/>
    </source>
</evidence>
<feature type="region of interest" description="Disordered" evidence="10">
    <location>
        <begin position="1"/>
        <end position="20"/>
    </location>
</feature>
<accession>A0A1E2VDJ0</accession>
<keyword evidence="3" id="KW-0813">Transport</keyword>
<comment type="subcellular location">
    <subcellularLocation>
        <location evidence="1">Cell inner membrane</location>
    </subcellularLocation>
</comment>
<evidence type="ECO:0000256" key="1">
    <source>
        <dbReference type="ARBA" id="ARBA00004533"/>
    </source>
</evidence>
<dbReference type="Proteomes" id="UP000094291">
    <property type="component" value="Unassembled WGS sequence"/>
</dbReference>
<evidence type="ECO:0000313" key="14">
    <source>
        <dbReference type="Proteomes" id="UP000094291"/>
    </source>
</evidence>
<keyword evidence="8 11" id="KW-1133">Transmembrane helix</keyword>
<dbReference type="InterPro" id="IPR005628">
    <property type="entry name" value="GspK"/>
</dbReference>
<name>A0A1E2VDJ0_9GAMM</name>
<reference evidence="13 14" key="1">
    <citation type="submission" date="2016-08" db="EMBL/GenBank/DDBJ databases">
        <authorList>
            <person name="Seilhamer J.J."/>
        </authorList>
    </citation>
    <scope>NUCLEOTIDE SEQUENCE [LARGE SCALE GENOMIC DNA]</scope>
    <source>
        <strain evidence="13 14">PH27A</strain>
    </source>
</reference>
<sequence>MKAAPQTTSAMRARALGQTHPRHLRSQGGVALLMVLMCLALVSTLLAQMSLDGRRDIERLSLLQAETQAQFYANGAEIIAQRALTDAAVRQASLWWQTLRGRPIDYPTDEGEIKMVIEDMRTCFNLNTLAGRQHDLAFSQLRQLLNDTYPQGIGPLSADTLAARIADWVDADSQARSNSLEGTDYTRQEPPRVTGDTLMADISELNWIAPLDTQRFLQLPQLCVLPETSAWRLNLNSVTLDDLPLMNALFNGEVAQSTLIRLINARPATGYNNLDEVKSALGSDDQWLTEKGGRLTLTPDYIRLHIRLTLGPSTFNFTRLMQAEGVSAWAPKMPAARVRILARHEGDVSAWMTPPQEGSSQKQMRPAKARQEQVPEEKTP</sequence>
<keyword evidence="5" id="KW-0997">Cell inner membrane</keyword>
<dbReference type="Gene3D" id="1.10.40.60">
    <property type="entry name" value="EpsJ-like"/>
    <property type="match status" value="2"/>
</dbReference>
<dbReference type="InterPro" id="IPR045584">
    <property type="entry name" value="Pilin-like"/>
</dbReference>
<evidence type="ECO:0000256" key="2">
    <source>
        <dbReference type="ARBA" id="ARBA00007246"/>
    </source>
</evidence>
<evidence type="ECO:0000259" key="12">
    <source>
        <dbReference type="Pfam" id="PF21687"/>
    </source>
</evidence>
<dbReference type="InterPro" id="IPR038072">
    <property type="entry name" value="GspK_central_sf"/>
</dbReference>
<dbReference type="InterPro" id="IPR049031">
    <property type="entry name" value="T2SSK_SAM-like_1st"/>
</dbReference>
<feature type="transmembrane region" description="Helical" evidence="11">
    <location>
        <begin position="30"/>
        <end position="51"/>
    </location>
</feature>
<dbReference type="Pfam" id="PF21687">
    <property type="entry name" value="T2SSK_1st"/>
    <property type="match status" value="1"/>
</dbReference>
<feature type="region of interest" description="Disordered" evidence="10">
    <location>
        <begin position="349"/>
        <end position="380"/>
    </location>
</feature>
<dbReference type="NCBIfam" id="NF037980">
    <property type="entry name" value="T2SS_GspK"/>
    <property type="match status" value="1"/>
</dbReference>
<evidence type="ECO:0000256" key="11">
    <source>
        <dbReference type="SAM" id="Phobius"/>
    </source>
</evidence>
<dbReference type="EMBL" id="MDTQ01000001">
    <property type="protein sequence ID" value="ODC04886.1"/>
    <property type="molecule type" value="Genomic_DNA"/>
</dbReference>
<dbReference type="SUPFAM" id="SSF54523">
    <property type="entry name" value="Pili subunits"/>
    <property type="match status" value="1"/>
</dbReference>
<comment type="caution">
    <text evidence="13">The sequence shown here is derived from an EMBL/GenBank/DDBJ whole genome shotgun (WGS) entry which is preliminary data.</text>
</comment>
<feature type="compositionally biased region" description="Basic and acidic residues" evidence="10">
    <location>
        <begin position="369"/>
        <end position="380"/>
    </location>
</feature>
<organism evidence="13 14">
    <name type="scientific">Terasakiispira papahanaumokuakeensis</name>
    <dbReference type="NCBI Taxonomy" id="197479"/>
    <lineage>
        <taxon>Bacteria</taxon>
        <taxon>Pseudomonadati</taxon>
        <taxon>Pseudomonadota</taxon>
        <taxon>Gammaproteobacteria</taxon>
        <taxon>Oceanospirillales</taxon>
        <taxon>Terasakiispira</taxon>
    </lineage>
</organism>
<keyword evidence="6 11" id="KW-0812">Transmembrane</keyword>
<evidence type="ECO:0000256" key="8">
    <source>
        <dbReference type="ARBA" id="ARBA00022989"/>
    </source>
</evidence>
<dbReference type="GO" id="GO:0005886">
    <property type="term" value="C:plasma membrane"/>
    <property type="evidence" value="ECO:0007669"/>
    <property type="project" value="UniProtKB-SubCell"/>
</dbReference>
<dbReference type="PANTHER" id="PTHR38831">
    <property type="entry name" value="TYPE II SECRETION SYSTEM PROTEIN K"/>
    <property type="match status" value="1"/>
</dbReference>
<proteinExistence type="inferred from homology"/>